<gene>
    <name evidence="6" type="ORF">M0638_16135</name>
</gene>
<protein>
    <submittedName>
        <fullName evidence="6">LysR family transcriptional regulator</fullName>
    </submittedName>
</protein>
<evidence type="ECO:0000256" key="4">
    <source>
        <dbReference type="ARBA" id="ARBA00023163"/>
    </source>
</evidence>
<evidence type="ECO:0000256" key="1">
    <source>
        <dbReference type="ARBA" id="ARBA00009437"/>
    </source>
</evidence>
<name>A0A9X2BXF7_9PROT</name>
<evidence type="ECO:0000256" key="2">
    <source>
        <dbReference type="ARBA" id="ARBA00023015"/>
    </source>
</evidence>
<dbReference type="Pfam" id="PF00126">
    <property type="entry name" value="HTH_1"/>
    <property type="match status" value="1"/>
</dbReference>
<evidence type="ECO:0000259" key="5">
    <source>
        <dbReference type="PROSITE" id="PS50931"/>
    </source>
</evidence>
<dbReference type="InterPro" id="IPR000847">
    <property type="entry name" value="LysR_HTH_N"/>
</dbReference>
<dbReference type="GO" id="GO:0003677">
    <property type="term" value="F:DNA binding"/>
    <property type="evidence" value="ECO:0007669"/>
    <property type="project" value="UniProtKB-KW"/>
</dbReference>
<dbReference type="InterPro" id="IPR036388">
    <property type="entry name" value="WH-like_DNA-bd_sf"/>
</dbReference>
<keyword evidence="7" id="KW-1185">Reference proteome</keyword>
<dbReference type="SUPFAM" id="SSF53850">
    <property type="entry name" value="Periplasmic binding protein-like II"/>
    <property type="match status" value="1"/>
</dbReference>
<dbReference type="InterPro" id="IPR005119">
    <property type="entry name" value="LysR_subst-bd"/>
</dbReference>
<keyword evidence="4" id="KW-0804">Transcription</keyword>
<dbReference type="PRINTS" id="PR00039">
    <property type="entry name" value="HTHLYSR"/>
</dbReference>
<organism evidence="6 7">
    <name type="scientific">Roseomonas acroporae</name>
    <dbReference type="NCBI Taxonomy" id="2937791"/>
    <lineage>
        <taxon>Bacteria</taxon>
        <taxon>Pseudomonadati</taxon>
        <taxon>Pseudomonadota</taxon>
        <taxon>Alphaproteobacteria</taxon>
        <taxon>Acetobacterales</taxon>
        <taxon>Roseomonadaceae</taxon>
        <taxon>Roseomonas</taxon>
    </lineage>
</organism>
<evidence type="ECO:0000313" key="6">
    <source>
        <dbReference type="EMBL" id="MCK8785909.1"/>
    </source>
</evidence>
<dbReference type="EMBL" id="JALPRX010000070">
    <property type="protein sequence ID" value="MCK8785909.1"/>
    <property type="molecule type" value="Genomic_DNA"/>
</dbReference>
<dbReference type="Gene3D" id="3.40.190.10">
    <property type="entry name" value="Periplasmic binding protein-like II"/>
    <property type="match status" value="2"/>
</dbReference>
<dbReference type="PANTHER" id="PTHR30579">
    <property type="entry name" value="TRANSCRIPTIONAL REGULATOR"/>
    <property type="match status" value="1"/>
</dbReference>
<accession>A0A9X2BXF7</accession>
<dbReference type="Gene3D" id="1.10.10.10">
    <property type="entry name" value="Winged helix-like DNA-binding domain superfamily/Winged helix DNA-binding domain"/>
    <property type="match status" value="1"/>
</dbReference>
<dbReference type="GO" id="GO:0003700">
    <property type="term" value="F:DNA-binding transcription factor activity"/>
    <property type="evidence" value="ECO:0007669"/>
    <property type="project" value="InterPro"/>
</dbReference>
<dbReference type="AlphaFoldDB" id="A0A9X2BXF7"/>
<proteinExistence type="inferred from homology"/>
<reference evidence="6" key="1">
    <citation type="submission" date="2022-04" db="EMBL/GenBank/DDBJ databases">
        <title>Roseomonas acroporae sp. nov., isolated from coral Acropora digitifera.</title>
        <authorList>
            <person name="Sun H."/>
        </authorList>
    </citation>
    <scope>NUCLEOTIDE SEQUENCE</scope>
    <source>
        <strain evidence="6">NAR14</strain>
    </source>
</reference>
<dbReference type="PROSITE" id="PS50931">
    <property type="entry name" value="HTH_LYSR"/>
    <property type="match status" value="1"/>
</dbReference>
<keyword evidence="3" id="KW-0238">DNA-binding</keyword>
<comment type="similarity">
    <text evidence="1">Belongs to the LysR transcriptional regulatory family.</text>
</comment>
<evidence type="ECO:0000256" key="3">
    <source>
        <dbReference type="ARBA" id="ARBA00023125"/>
    </source>
</evidence>
<dbReference type="InterPro" id="IPR050176">
    <property type="entry name" value="LTTR"/>
</dbReference>
<keyword evidence="2" id="KW-0805">Transcription regulation</keyword>
<dbReference type="Pfam" id="PF03466">
    <property type="entry name" value="LysR_substrate"/>
    <property type="match status" value="1"/>
</dbReference>
<dbReference type="PANTHER" id="PTHR30579:SF7">
    <property type="entry name" value="HTH-TYPE TRANSCRIPTIONAL REGULATOR LRHA-RELATED"/>
    <property type="match status" value="1"/>
</dbReference>
<dbReference type="InterPro" id="IPR036390">
    <property type="entry name" value="WH_DNA-bd_sf"/>
</dbReference>
<dbReference type="SUPFAM" id="SSF46785">
    <property type="entry name" value="Winged helix' DNA-binding domain"/>
    <property type="match status" value="1"/>
</dbReference>
<comment type="caution">
    <text evidence="6">The sequence shown here is derived from an EMBL/GenBank/DDBJ whole genome shotgun (WGS) entry which is preliminary data.</text>
</comment>
<sequence>MAVAQSRGFTAAAARLGLGQPTVSGHVRRLEAACGRRLFRRDTHSVALTPDGEAMLGFARAVLETEEQARRHFAASTLRGRLRFGASEDLVQHGLPGILREFVRAHPLVDLELTVGLSGTLHGRLEEGALDLVFAKRRASEAAPGGEGAEVPAGESRSQPVWRERLAWIGAPDARPDPAQPLPLILLAPPSITRTMALETLARHGRAWREVCTSSSHSGQRAAALAGLGIGVHARSLIPPGLAELQAPHLPPPGTVEFIVTGGRRALRGPAGALAALIRANSDRLQQPAG</sequence>
<evidence type="ECO:0000313" key="7">
    <source>
        <dbReference type="Proteomes" id="UP001139516"/>
    </source>
</evidence>
<feature type="domain" description="HTH lysR-type" evidence="5">
    <location>
        <begin position="1"/>
        <end position="49"/>
    </location>
</feature>
<dbReference type="Proteomes" id="UP001139516">
    <property type="component" value="Unassembled WGS sequence"/>
</dbReference>